<protein>
    <recommendedName>
        <fullName evidence="5">RING-type domain-containing protein</fullName>
    </recommendedName>
</protein>
<dbReference type="PANTHER" id="PTHR23327">
    <property type="entry name" value="RING FINGER PROTEIN 127"/>
    <property type="match status" value="1"/>
</dbReference>
<evidence type="ECO:0000256" key="2">
    <source>
        <dbReference type="ARBA" id="ARBA00022771"/>
    </source>
</evidence>
<dbReference type="Proteomes" id="UP000261500">
    <property type="component" value="Unplaced"/>
</dbReference>
<dbReference type="GeneTree" id="ENSGT00940000177550"/>
<dbReference type="SMART" id="SM00184">
    <property type="entry name" value="RING"/>
    <property type="match status" value="1"/>
</dbReference>
<evidence type="ECO:0000256" key="1">
    <source>
        <dbReference type="ARBA" id="ARBA00022723"/>
    </source>
</evidence>
<evidence type="ECO:0000313" key="7">
    <source>
        <dbReference type="Proteomes" id="UP000261500"/>
    </source>
</evidence>
<keyword evidence="2 4" id="KW-0863">Zinc-finger</keyword>
<dbReference type="STRING" id="48699.ENSPLAP00000017476"/>
<dbReference type="Gene3D" id="3.30.40.10">
    <property type="entry name" value="Zinc/RING finger domain, C3HC4 (zinc finger)"/>
    <property type="match status" value="1"/>
</dbReference>
<proteinExistence type="predicted"/>
<keyword evidence="7" id="KW-1185">Reference proteome</keyword>
<keyword evidence="3" id="KW-0862">Zinc</keyword>
<dbReference type="PROSITE" id="PS50089">
    <property type="entry name" value="ZF_RING_2"/>
    <property type="match status" value="1"/>
</dbReference>
<dbReference type="PROSITE" id="PS00518">
    <property type="entry name" value="ZF_RING_1"/>
    <property type="match status" value="1"/>
</dbReference>
<feature type="domain" description="RING-type" evidence="5">
    <location>
        <begin position="11"/>
        <end position="52"/>
    </location>
</feature>
<evidence type="ECO:0000259" key="5">
    <source>
        <dbReference type="PROSITE" id="PS50089"/>
    </source>
</evidence>
<name>A0A3B3UXS5_9TELE</name>
<dbReference type="Pfam" id="PF13445">
    <property type="entry name" value="zf-RING_UBOX"/>
    <property type="match status" value="1"/>
</dbReference>
<evidence type="ECO:0000256" key="4">
    <source>
        <dbReference type="PROSITE-ProRule" id="PRU00175"/>
    </source>
</evidence>
<organism evidence="6 7">
    <name type="scientific">Poecilia latipinna</name>
    <name type="common">sailfin molly</name>
    <dbReference type="NCBI Taxonomy" id="48699"/>
    <lineage>
        <taxon>Eukaryota</taxon>
        <taxon>Metazoa</taxon>
        <taxon>Chordata</taxon>
        <taxon>Craniata</taxon>
        <taxon>Vertebrata</taxon>
        <taxon>Euteleostomi</taxon>
        <taxon>Actinopterygii</taxon>
        <taxon>Neopterygii</taxon>
        <taxon>Teleostei</taxon>
        <taxon>Neoteleostei</taxon>
        <taxon>Acanthomorphata</taxon>
        <taxon>Ovalentaria</taxon>
        <taxon>Atherinomorphae</taxon>
        <taxon>Cyprinodontiformes</taxon>
        <taxon>Poeciliidae</taxon>
        <taxon>Poeciliinae</taxon>
        <taxon>Poecilia</taxon>
    </lineage>
</organism>
<dbReference type="Ensembl" id="ENSPLAT00000031460.1">
    <property type="protein sequence ID" value="ENSPLAP00000017476.1"/>
    <property type="gene ID" value="ENSPLAG00000021869.1"/>
</dbReference>
<reference evidence="6" key="1">
    <citation type="submission" date="2025-08" db="UniProtKB">
        <authorList>
            <consortium name="Ensembl"/>
        </authorList>
    </citation>
    <scope>IDENTIFICATION</scope>
</reference>
<dbReference type="InterPro" id="IPR001841">
    <property type="entry name" value="Znf_RING"/>
</dbReference>
<dbReference type="InterPro" id="IPR027370">
    <property type="entry name" value="Znf-RING_euk"/>
</dbReference>
<dbReference type="AlphaFoldDB" id="A0A3B3UXS5"/>
<accession>A0A3B3UXS5</accession>
<evidence type="ECO:0000256" key="3">
    <source>
        <dbReference type="ARBA" id="ARBA00022833"/>
    </source>
</evidence>
<dbReference type="InterPro" id="IPR013083">
    <property type="entry name" value="Znf_RING/FYVE/PHD"/>
</dbReference>
<sequence>IDATLEKNLTCSICMDIFTDPVTTPCGHSFCRKCLELSISPYQVNDMCPLCKKHLSKPPDSYLWLNMQHAPPRANR</sequence>
<dbReference type="GO" id="GO:0008270">
    <property type="term" value="F:zinc ion binding"/>
    <property type="evidence" value="ECO:0007669"/>
    <property type="project" value="UniProtKB-KW"/>
</dbReference>
<dbReference type="InterPro" id="IPR017907">
    <property type="entry name" value="Znf_RING_CS"/>
</dbReference>
<dbReference type="SUPFAM" id="SSF57850">
    <property type="entry name" value="RING/U-box"/>
    <property type="match status" value="1"/>
</dbReference>
<keyword evidence="1" id="KW-0479">Metal-binding</keyword>
<reference evidence="6" key="2">
    <citation type="submission" date="2025-09" db="UniProtKB">
        <authorList>
            <consortium name="Ensembl"/>
        </authorList>
    </citation>
    <scope>IDENTIFICATION</scope>
</reference>
<evidence type="ECO:0000313" key="6">
    <source>
        <dbReference type="Ensembl" id="ENSPLAP00000017476.1"/>
    </source>
</evidence>